<evidence type="ECO:0000313" key="21">
    <source>
        <dbReference type="Proteomes" id="UP000255101"/>
    </source>
</evidence>
<dbReference type="InterPro" id="IPR016169">
    <property type="entry name" value="FAD-bd_PCMH_sub2"/>
</dbReference>
<evidence type="ECO:0000256" key="7">
    <source>
        <dbReference type="ARBA" id="ARBA00022630"/>
    </source>
</evidence>
<evidence type="ECO:0000256" key="10">
    <source>
        <dbReference type="ARBA" id="ARBA00022960"/>
    </source>
</evidence>
<dbReference type="Gene3D" id="3.30.465.10">
    <property type="match status" value="1"/>
</dbReference>
<evidence type="ECO:0000256" key="14">
    <source>
        <dbReference type="ARBA" id="ARBA00023316"/>
    </source>
</evidence>
<dbReference type="NCBIfam" id="NF010480">
    <property type="entry name" value="PRK13905.1"/>
    <property type="match status" value="1"/>
</dbReference>
<dbReference type="UniPathway" id="UPA00219"/>
<dbReference type="InterPro" id="IPR036318">
    <property type="entry name" value="FAD-bd_PCMH-like_sf"/>
</dbReference>
<dbReference type="GO" id="GO:0008762">
    <property type="term" value="F:UDP-N-acetylmuramate dehydrogenase activity"/>
    <property type="evidence" value="ECO:0007669"/>
    <property type="project" value="UniProtKB-UniRule"/>
</dbReference>
<dbReference type="InterPro" id="IPR011601">
    <property type="entry name" value="MurB_C"/>
</dbReference>
<accession>A0A135YSS4</accession>
<dbReference type="InterPro" id="IPR016166">
    <property type="entry name" value="FAD-bd_PCMH"/>
</dbReference>
<dbReference type="GO" id="GO:0071555">
    <property type="term" value="P:cell wall organization"/>
    <property type="evidence" value="ECO:0007669"/>
    <property type="project" value="UniProtKB-KW"/>
</dbReference>
<reference evidence="19 21" key="2">
    <citation type="submission" date="2018-06" db="EMBL/GenBank/DDBJ databases">
        <authorList>
            <consortium name="Pathogen Informatics"/>
            <person name="Doyle S."/>
        </authorList>
    </citation>
    <scope>NUCLEOTIDE SEQUENCE [LARGE SCALE GENOMIC DNA]</scope>
    <source>
        <strain evidence="19 21">NCTC11460</strain>
    </source>
</reference>
<dbReference type="HAMAP" id="MF_00037">
    <property type="entry name" value="MurB"/>
    <property type="match status" value="1"/>
</dbReference>
<evidence type="ECO:0000256" key="3">
    <source>
        <dbReference type="ARBA" id="ARBA00004496"/>
    </source>
</evidence>
<dbReference type="GO" id="GO:0008360">
    <property type="term" value="P:regulation of cell shape"/>
    <property type="evidence" value="ECO:0007669"/>
    <property type="project" value="UniProtKB-KW"/>
</dbReference>
<keyword evidence="6 16" id="KW-0132">Cell division</keyword>
<evidence type="ECO:0000256" key="4">
    <source>
        <dbReference type="ARBA" id="ARBA00004752"/>
    </source>
</evidence>
<dbReference type="Gene3D" id="3.30.43.10">
    <property type="entry name" value="Uridine Diphospho-n-acetylenolpyruvylglucosamine Reductase, domain 2"/>
    <property type="match status" value="1"/>
</dbReference>
<sequence>MDKQLTFELLKNELDKSEIMVDEPMHNHISFKVGGPADILVRPRTEEEIQKVFKIAKENNIPFIIKGNGSNILIKDGGFRGLVIEIADNFSDYKIEEETMTVQAGALLSIIGKKAMEASLTGFEFASGIPGTLGGALAMNAGAYGGEMKNIVESVRIMDEDGNIKEYSNEEMAFSYRHSRLSDTKHIALSARIKLQKGIYEDIKEIMDDLRLKRTSKQPLEYPSAGSTFKRPEGYFAGKLIQDSDLKGYQMGGAQVSSKHSGFIINYDKASAKDIINLIDHVKERVFECFGVRLEEEVKILGEDEE</sequence>
<dbReference type="Pfam" id="PF01565">
    <property type="entry name" value="FAD_binding_4"/>
    <property type="match status" value="1"/>
</dbReference>
<comment type="catalytic activity">
    <reaction evidence="15 16">
        <text>UDP-N-acetyl-alpha-D-muramate + NADP(+) = UDP-N-acetyl-3-O-(1-carboxyvinyl)-alpha-D-glucosamine + NADPH + H(+)</text>
        <dbReference type="Rhea" id="RHEA:12248"/>
        <dbReference type="ChEBI" id="CHEBI:15378"/>
        <dbReference type="ChEBI" id="CHEBI:57783"/>
        <dbReference type="ChEBI" id="CHEBI:58349"/>
        <dbReference type="ChEBI" id="CHEBI:68483"/>
        <dbReference type="ChEBI" id="CHEBI:70757"/>
        <dbReference type="EC" id="1.3.1.98"/>
    </reaction>
</comment>
<feature type="domain" description="FAD-binding PCMH-type" evidence="17">
    <location>
        <begin position="33"/>
        <end position="198"/>
    </location>
</feature>
<evidence type="ECO:0000256" key="12">
    <source>
        <dbReference type="ARBA" id="ARBA00023002"/>
    </source>
</evidence>
<comment type="similarity">
    <text evidence="16">Belongs to the MurB family.</text>
</comment>
<dbReference type="PATRIC" id="fig|1261.3.peg.575"/>
<dbReference type="InterPro" id="IPR016167">
    <property type="entry name" value="FAD-bd_PCMH_sub1"/>
</dbReference>
<dbReference type="EC" id="1.3.1.98" evidence="16"/>
<keyword evidence="13 16" id="KW-0131">Cell cycle</keyword>
<evidence type="ECO:0000256" key="11">
    <source>
        <dbReference type="ARBA" id="ARBA00022984"/>
    </source>
</evidence>
<dbReference type="SUPFAM" id="SSF56194">
    <property type="entry name" value="Uridine diphospho-N-Acetylenolpyruvylglucosamine reductase, MurB, C-terminal domain"/>
    <property type="match status" value="1"/>
</dbReference>
<evidence type="ECO:0000313" key="19">
    <source>
        <dbReference type="EMBL" id="SUB60467.1"/>
    </source>
</evidence>
<dbReference type="Proteomes" id="UP000255101">
    <property type="component" value="Unassembled WGS sequence"/>
</dbReference>
<dbReference type="InterPro" id="IPR006094">
    <property type="entry name" value="Oxid_FAD_bind_N"/>
</dbReference>
<organism evidence="18 20">
    <name type="scientific">Peptostreptococcus anaerobius</name>
    <dbReference type="NCBI Taxonomy" id="1261"/>
    <lineage>
        <taxon>Bacteria</taxon>
        <taxon>Bacillati</taxon>
        <taxon>Bacillota</taxon>
        <taxon>Clostridia</taxon>
        <taxon>Peptostreptococcales</taxon>
        <taxon>Peptostreptococcaceae</taxon>
        <taxon>Peptostreptococcus</taxon>
    </lineage>
</organism>
<dbReference type="STRING" id="1261.HMPREF3195_01063"/>
<dbReference type="PANTHER" id="PTHR21071:SF4">
    <property type="entry name" value="UDP-N-ACETYLENOLPYRUVOYLGLUCOSAMINE REDUCTASE"/>
    <property type="match status" value="1"/>
</dbReference>
<protein>
    <recommendedName>
        <fullName evidence="16">UDP-N-acetylenolpyruvoylglucosamine reductase</fullName>
        <ecNumber evidence="16">1.3.1.98</ecNumber>
    </recommendedName>
    <alternativeName>
        <fullName evidence="16">UDP-N-acetylmuramate dehydrogenase</fullName>
    </alternativeName>
</protein>
<feature type="active site" evidence="16">
    <location>
        <position position="297"/>
    </location>
</feature>
<dbReference type="RefSeq" id="WP_002842633.1">
    <property type="nucleotide sequence ID" value="NZ_CAMPYD010000030.1"/>
</dbReference>
<dbReference type="Gene3D" id="3.90.78.10">
    <property type="entry name" value="UDP-N-acetylenolpyruvoylglucosamine reductase, C-terminal domain"/>
    <property type="match status" value="1"/>
</dbReference>
<comment type="cofactor">
    <cofactor evidence="1 16">
        <name>FAD</name>
        <dbReference type="ChEBI" id="CHEBI:57692"/>
    </cofactor>
</comment>
<evidence type="ECO:0000256" key="6">
    <source>
        <dbReference type="ARBA" id="ARBA00022618"/>
    </source>
</evidence>
<keyword evidence="5 16" id="KW-0963">Cytoplasm</keyword>
<dbReference type="Pfam" id="PF02873">
    <property type="entry name" value="MurB_C"/>
    <property type="match status" value="1"/>
</dbReference>
<keyword evidence="14 16" id="KW-0961">Cell wall biogenesis/degradation</keyword>
<dbReference type="NCBIfam" id="TIGR00179">
    <property type="entry name" value="murB"/>
    <property type="match status" value="1"/>
</dbReference>
<evidence type="ECO:0000313" key="18">
    <source>
        <dbReference type="EMBL" id="KXI12459.1"/>
    </source>
</evidence>
<dbReference type="AlphaFoldDB" id="A0A135YSS4"/>
<evidence type="ECO:0000256" key="15">
    <source>
        <dbReference type="ARBA" id="ARBA00048914"/>
    </source>
</evidence>
<feature type="active site" description="Proton donor" evidence="16">
    <location>
        <position position="227"/>
    </location>
</feature>
<proteinExistence type="inferred from homology"/>
<evidence type="ECO:0000256" key="5">
    <source>
        <dbReference type="ARBA" id="ARBA00022490"/>
    </source>
</evidence>
<keyword evidence="11 16" id="KW-0573">Peptidoglycan synthesis</keyword>
<dbReference type="GO" id="GO:0005829">
    <property type="term" value="C:cytosol"/>
    <property type="evidence" value="ECO:0007669"/>
    <property type="project" value="TreeGrafter"/>
</dbReference>
<evidence type="ECO:0000256" key="2">
    <source>
        <dbReference type="ARBA" id="ARBA00003921"/>
    </source>
</evidence>
<evidence type="ECO:0000256" key="1">
    <source>
        <dbReference type="ARBA" id="ARBA00001974"/>
    </source>
</evidence>
<dbReference type="eggNOG" id="COG0812">
    <property type="taxonomic scope" value="Bacteria"/>
</dbReference>
<keyword evidence="8 16" id="KW-0274">FAD</keyword>
<dbReference type="SUPFAM" id="SSF56176">
    <property type="entry name" value="FAD-binding/transporter-associated domain-like"/>
    <property type="match status" value="1"/>
</dbReference>
<evidence type="ECO:0000256" key="8">
    <source>
        <dbReference type="ARBA" id="ARBA00022827"/>
    </source>
</evidence>
<dbReference type="EMBL" id="UGTB01000004">
    <property type="protein sequence ID" value="SUB60467.1"/>
    <property type="molecule type" value="Genomic_DNA"/>
</dbReference>
<comment type="subcellular location">
    <subcellularLocation>
        <location evidence="3 16">Cytoplasm</location>
    </subcellularLocation>
</comment>
<dbReference type="PANTHER" id="PTHR21071">
    <property type="entry name" value="UDP-N-ACETYLENOLPYRUVOYLGLUCOSAMINE REDUCTASE"/>
    <property type="match status" value="1"/>
</dbReference>
<comment type="pathway">
    <text evidence="4 16">Cell wall biogenesis; peptidoglycan biosynthesis.</text>
</comment>
<keyword evidence="12 16" id="KW-0560">Oxidoreductase</keyword>
<dbReference type="GO" id="GO:0009252">
    <property type="term" value="P:peptidoglycan biosynthetic process"/>
    <property type="evidence" value="ECO:0007669"/>
    <property type="project" value="UniProtKB-UniRule"/>
</dbReference>
<reference evidence="18 20" key="1">
    <citation type="submission" date="2016-02" db="EMBL/GenBank/DDBJ databases">
        <authorList>
            <person name="Wen L."/>
            <person name="He K."/>
            <person name="Yang H."/>
        </authorList>
    </citation>
    <scope>NUCLEOTIDE SEQUENCE [LARGE SCALE GENOMIC DNA]</scope>
    <source>
        <strain evidence="18 20">MJR8628A</strain>
    </source>
</reference>
<name>A0A135YSS4_9FIRM</name>
<keyword evidence="7 16" id="KW-0285">Flavoprotein</keyword>
<dbReference type="EMBL" id="LSQZ01000049">
    <property type="protein sequence ID" value="KXI12459.1"/>
    <property type="molecule type" value="Genomic_DNA"/>
</dbReference>
<keyword evidence="9 16" id="KW-0521">NADP</keyword>
<evidence type="ECO:0000256" key="16">
    <source>
        <dbReference type="HAMAP-Rule" id="MF_00037"/>
    </source>
</evidence>
<gene>
    <name evidence="16 19" type="primary">murB</name>
    <name evidence="18" type="ORF">HMPREF3195_01063</name>
    <name evidence="19" type="ORF">NCTC11460_00372</name>
</gene>
<evidence type="ECO:0000259" key="17">
    <source>
        <dbReference type="PROSITE" id="PS51387"/>
    </source>
</evidence>
<evidence type="ECO:0000256" key="9">
    <source>
        <dbReference type="ARBA" id="ARBA00022857"/>
    </source>
</evidence>
<dbReference type="InterPro" id="IPR003170">
    <property type="entry name" value="MurB"/>
</dbReference>
<dbReference type="GO" id="GO:0051301">
    <property type="term" value="P:cell division"/>
    <property type="evidence" value="ECO:0007669"/>
    <property type="project" value="UniProtKB-KW"/>
</dbReference>
<dbReference type="InterPro" id="IPR036635">
    <property type="entry name" value="MurB_C_sf"/>
</dbReference>
<comment type="function">
    <text evidence="2 16">Cell wall formation.</text>
</comment>
<evidence type="ECO:0000256" key="13">
    <source>
        <dbReference type="ARBA" id="ARBA00023306"/>
    </source>
</evidence>
<dbReference type="GeneID" id="79841881"/>
<keyword evidence="10 16" id="KW-0133">Cell shape</keyword>
<feature type="active site" evidence="16">
    <location>
        <position position="177"/>
    </location>
</feature>
<evidence type="ECO:0000313" key="20">
    <source>
        <dbReference type="Proteomes" id="UP000070326"/>
    </source>
</evidence>
<dbReference type="PROSITE" id="PS51387">
    <property type="entry name" value="FAD_PCMH"/>
    <property type="match status" value="1"/>
</dbReference>
<dbReference type="Proteomes" id="UP000070326">
    <property type="component" value="Unassembled WGS sequence"/>
</dbReference>
<dbReference type="GO" id="GO:0071949">
    <property type="term" value="F:FAD binding"/>
    <property type="evidence" value="ECO:0007669"/>
    <property type="project" value="InterPro"/>
</dbReference>